<dbReference type="Proteomes" id="UP000805649">
    <property type="component" value="Unassembled WGS sequence"/>
</dbReference>
<gene>
    <name evidence="1" type="ORF">CTRU02_205584</name>
</gene>
<organism evidence="1 2">
    <name type="scientific">Colletotrichum truncatum</name>
    <name type="common">Anthracnose fungus</name>
    <name type="synonym">Colletotrichum capsici</name>
    <dbReference type="NCBI Taxonomy" id="5467"/>
    <lineage>
        <taxon>Eukaryota</taxon>
        <taxon>Fungi</taxon>
        <taxon>Dikarya</taxon>
        <taxon>Ascomycota</taxon>
        <taxon>Pezizomycotina</taxon>
        <taxon>Sordariomycetes</taxon>
        <taxon>Hypocreomycetidae</taxon>
        <taxon>Glomerellales</taxon>
        <taxon>Glomerellaceae</taxon>
        <taxon>Colletotrichum</taxon>
        <taxon>Colletotrichum truncatum species complex</taxon>
    </lineage>
</organism>
<name>A0ACC3Z4G2_COLTU</name>
<evidence type="ECO:0000313" key="1">
    <source>
        <dbReference type="EMBL" id="KAL0938974.1"/>
    </source>
</evidence>
<protein>
    <submittedName>
        <fullName evidence="1">Px domain-containing protein</fullName>
    </submittedName>
</protein>
<evidence type="ECO:0000313" key="2">
    <source>
        <dbReference type="Proteomes" id="UP000805649"/>
    </source>
</evidence>
<proteinExistence type="predicted"/>
<comment type="caution">
    <text evidence="1">The sequence shown here is derived from an EMBL/GenBank/DDBJ whole genome shotgun (WGS) entry which is preliminary data.</text>
</comment>
<keyword evidence="2" id="KW-1185">Reference proteome</keyword>
<dbReference type="EMBL" id="VUJX02000003">
    <property type="protein sequence ID" value="KAL0938974.1"/>
    <property type="molecule type" value="Genomic_DNA"/>
</dbReference>
<accession>A0ACC3Z4G2</accession>
<sequence>MGFPRTPRGGRRGLMYKSPSSSKSSNWRSPGRYGNTSPPDSSQKKRLDGLYLEGNWYCNCEPRLQAKHFQVKKKGPNTGRYFYTCDARKCNFFLWDEDAKNRASDSTLTLPPMPEDGALVEAMPATAIETFTPGSRAATRPLNSAAVAPASLPTPALSTPRQKSMGDYLTRHTEETPSRAGKRKRVLFEFSDDEQDDYGLENLSSDEERQMNDAMERSAKKLRSTAPATPSVRRETDEFTTMPGTVTRTLFPDSRYRREDNLPARADTSSVPFSTVSSPSTMTVRPSLSPPPTSQVKEEEQQLDPTDEVLSLLRGQRLDEATMRNVKDVLRRFAMKAKGAARGRESVRAALKVKDERIAELQDRVTSLENRNRVQREEISEFKAGIMDLYSKY</sequence>
<reference evidence="1 2" key="1">
    <citation type="journal article" date="2020" name="Phytopathology">
        <title>Genome Sequence Resources of Colletotrichum truncatum, C. plurivorum, C. musicola, and C. sojae: Four Species Pathogenic to Soybean (Glycine max).</title>
        <authorList>
            <person name="Rogerio F."/>
            <person name="Boufleur T.R."/>
            <person name="Ciampi-Guillardi M."/>
            <person name="Sukno S.A."/>
            <person name="Thon M.R."/>
            <person name="Massola Junior N.S."/>
            <person name="Baroncelli R."/>
        </authorList>
    </citation>
    <scope>NUCLEOTIDE SEQUENCE [LARGE SCALE GENOMIC DNA]</scope>
    <source>
        <strain evidence="1 2">CMES1059</strain>
    </source>
</reference>